<reference evidence="8" key="1">
    <citation type="submission" date="2019-05" db="EMBL/GenBank/DDBJ databases">
        <authorList>
            <person name="Zhang S."/>
            <person name="Liu J."/>
        </authorList>
    </citation>
    <scope>NUCLEOTIDE SEQUENCE [LARGE SCALE GENOMIC DNA]</scope>
</reference>
<dbReference type="GO" id="GO:0001530">
    <property type="term" value="F:lipopolysaccharide binding"/>
    <property type="evidence" value="ECO:0007669"/>
    <property type="project" value="TreeGrafter"/>
</dbReference>
<evidence type="ECO:0000256" key="4">
    <source>
        <dbReference type="ARBA" id="ARBA00022729"/>
    </source>
</evidence>
<dbReference type="InterPro" id="IPR017943">
    <property type="entry name" value="Bactericidal_perm-incr_a/b_dom"/>
</dbReference>
<keyword evidence="4 6" id="KW-0732">Signal</keyword>
<evidence type="ECO:0000256" key="6">
    <source>
        <dbReference type="SAM" id="SignalP"/>
    </source>
</evidence>
<evidence type="ECO:0000256" key="3">
    <source>
        <dbReference type="ARBA" id="ARBA00022525"/>
    </source>
</evidence>
<dbReference type="Ensembl" id="ENSBGRT00000010282.1">
    <property type="protein sequence ID" value="ENSBGRP00000008937.1"/>
    <property type="gene ID" value="ENSBGRG00000005555.1"/>
</dbReference>
<feature type="chain" id="PRO_5034656807" description="Lipid-binding serum glycoprotein N-terminal domain-containing protein" evidence="6">
    <location>
        <begin position="20"/>
        <end position="240"/>
    </location>
</feature>
<dbReference type="PANTHER" id="PTHR47145:SF1">
    <property type="entry name" value="BPI FOLD-CONTAINING FAMILY A MEMBER 2"/>
    <property type="match status" value="1"/>
</dbReference>
<protein>
    <recommendedName>
        <fullName evidence="7">Lipid-binding serum glycoprotein N-terminal domain-containing protein</fullName>
    </recommendedName>
</protein>
<reference evidence="8" key="3">
    <citation type="submission" date="2025-09" db="UniProtKB">
        <authorList>
            <consortium name="Ensembl"/>
        </authorList>
    </citation>
    <scope>IDENTIFICATION</scope>
</reference>
<evidence type="ECO:0000256" key="1">
    <source>
        <dbReference type="ARBA" id="ARBA00004613"/>
    </source>
</evidence>
<dbReference type="GO" id="GO:0070062">
    <property type="term" value="C:extracellular exosome"/>
    <property type="evidence" value="ECO:0007669"/>
    <property type="project" value="TreeGrafter"/>
</dbReference>
<keyword evidence="3" id="KW-0964">Secreted</keyword>
<accession>A0A8B9WRV5</accession>
<dbReference type="InterPro" id="IPR052507">
    <property type="entry name" value="BPI_fold-antibacterial"/>
</dbReference>
<comment type="subcellular location">
    <subcellularLocation>
        <location evidence="1">Secreted</location>
    </subcellularLocation>
</comment>
<sequence length="240" mass="26585">MVQLWKLVLLCGLLAGTSASLLDIRGNDVLRRLISGLERGLDTFDSTIEIIFQNLKTELESRCSDEVVEQQETENFLEQLISRIFQVVSRLTGVRIRNVQVPDITFEATSENSANVSIPITADVTVSLPFLGEIVDLDLNVDLQTTVSIETDTDDPQVVVGECTNNPESISLTVLHSRFGLLNDVVDIGVNLARRVVSSVVEGELCPRFRELLESLDAECVEKLIGESQDTTQQEPEGRR</sequence>
<evidence type="ECO:0000313" key="8">
    <source>
        <dbReference type="Ensembl" id="ENSBGRP00000008937.1"/>
    </source>
</evidence>
<dbReference type="Proteomes" id="UP000694520">
    <property type="component" value="Chromosome 12"/>
</dbReference>
<proteinExistence type="inferred from homology"/>
<comment type="similarity">
    <text evidence="2">Belongs to the BPI/LBP/Plunc superfamily. Plunc family.</text>
</comment>
<dbReference type="AlphaFoldDB" id="A0A8B9WRV5"/>
<dbReference type="GeneTree" id="ENSGT01100000263546"/>
<dbReference type="PANTHER" id="PTHR47145">
    <property type="entry name" value="BPI FOLD-CONTAINING FAMILY A MEMBER 2"/>
    <property type="match status" value="1"/>
</dbReference>
<name>A0A8B9WRV5_BOSMU</name>
<reference evidence="8" key="2">
    <citation type="submission" date="2025-08" db="UniProtKB">
        <authorList>
            <consortium name="Ensembl"/>
        </authorList>
    </citation>
    <scope>IDENTIFICATION</scope>
</reference>
<dbReference type="GO" id="GO:0030141">
    <property type="term" value="C:secretory granule"/>
    <property type="evidence" value="ECO:0007669"/>
    <property type="project" value="TreeGrafter"/>
</dbReference>
<keyword evidence="5" id="KW-1015">Disulfide bond</keyword>
<dbReference type="Gene3D" id="3.15.10.10">
    <property type="entry name" value="Bactericidal permeability-increasing protein, domain 1"/>
    <property type="match status" value="1"/>
</dbReference>
<feature type="signal peptide" evidence="6">
    <location>
        <begin position="1"/>
        <end position="19"/>
    </location>
</feature>
<dbReference type="Pfam" id="PF01273">
    <property type="entry name" value="LBP_BPI_CETP"/>
    <property type="match status" value="1"/>
</dbReference>
<evidence type="ECO:0000313" key="9">
    <source>
        <dbReference type="Proteomes" id="UP000694520"/>
    </source>
</evidence>
<feature type="domain" description="Lipid-binding serum glycoprotein N-terminal" evidence="7">
    <location>
        <begin position="44"/>
        <end position="216"/>
    </location>
</feature>
<organism evidence="8 9">
    <name type="scientific">Bos mutus grunniens</name>
    <name type="common">Wild yak</name>
    <name type="synonym">Bos grunniens</name>
    <dbReference type="NCBI Taxonomy" id="30521"/>
    <lineage>
        <taxon>Eukaryota</taxon>
        <taxon>Metazoa</taxon>
        <taxon>Chordata</taxon>
        <taxon>Craniata</taxon>
        <taxon>Vertebrata</taxon>
        <taxon>Euteleostomi</taxon>
        <taxon>Mammalia</taxon>
        <taxon>Eutheria</taxon>
        <taxon>Laurasiatheria</taxon>
        <taxon>Artiodactyla</taxon>
        <taxon>Ruminantia</taxon>
        <taxon>Pecora</taxon>
        <taxon>Bovidae</taxon>
        <taxon>Bovinae</taxon>
        <taxon>Bos</taxon>
    </lineage>
</organism>
<keyword evidence="9" id="KW-1185">Reference proteome</keyword>
<dbReference type="InterPro" id="IPR017942">
    <property type="entry name" value="Lipid-bd_serum_glycop_N"/>
</dbReference>
<evidence type="ECO:0000256" key="2">
    <source>
        <dbReference type="ARBA" id="ARBA00009020"/>
    </source>
</evidence>
<evidence type="ECO:0000256" key="5">
    <source>
        <dbReference type="ARBA" id="ARBA00023157"/>
    </source>
</evidence>
<evidence type="ECO:0000259" key="7">
    <source>
        <dbReference type="Pfam" id="PF01273"/>
    </source>
</evidence>
<dbReference type="SUPFAM" id="SSF55394">
    <property type="entry name" value="Bactericidal permeability-increasing protein, BPI"/>
    <property type="match status" value="1"/>
</dbReference>